<keyword evidence="14" id="KW-1185">Reference proteome</keyword>
<dbReference type="EMBL" id="CADCXU010024172">
    <property type="protein sequence ID" value="CAB0011444.1"/>
    <property type="molecule type" value="Genomic_DNA"/>
</dbReference>
<comment type="subcellular location">
    <subcellularLocation>
        <location evidence="1">Nucleus</location>
    </subcellularLocation>
</comment>
<keyword evidence="3" id="KW-0479">Metal-binding</keyword>
<dbReference type="Gene3D" id="3.30.160.60">
    <property type="entry name" value="Classic Zinc Finger"/>
    <property type="match status" value="1"/>
</dbReference>
<dbReference type="GO" id="GO:0003677">
    <property type="term" value="F:DNA binding"/>
    <property type="evidence" value="ECO:0007669"/>
    <property type="project" value="UniProtKB-KW"/>
</dbReference>
<evidence type="ECO:0000256" key="10">
    <source>
        <dbReference type="ARBA" id="ARBA00023242"/>
    </source>
</evidence>
<evidence type="ECO:0000259" key="12">
    <source>
        <dbReference type="PROSITE" id="PS50157"/>
    </source>
</evidence>
<evidence type="ECO:0000256" key="3">
    <source>
        <dbReference type="ARBA" id="ARBA00022723"/>
    </source>
</evidence>
<sequence length="70" mass="8129">MKGWRVPPLEWTDALEAYWTSWAAKDPAIFSAHNRSNSCHKLRPKRFRCPHCDVAFSNNGQLKGHVRIHT</sequence>
<dbReference type="InterPro" id="IPR013087">
    <property type="entry name" value="Znf_C2H2_type"/>
</dbReference>
<evidence type="ECO:0000313" key="14">
    <source>
        <dbReference type="Proteomes" id="UP000479000"/>
    </source>
</evidence>
<evidence type="ECO:0000256" key="2">
    <source>
        <dbReference type="ARBA" id="ARBA00006991"/>
    </source>
</evidence>
<dbReference type="PROSITE" id="PS00028">
    <property type="entry name" value="ZINC_FINGER_C2H2_1"/>
    <property type="match status" value="1"/>
</dbReference>
<dbReference type="GO" id="GO:0005634">
    <property type="term" value="C:nucleus"/>
    <property type="evidence" value="ECO:0007669"/>
    <property type="project" value="UniProtKB-SubCell"/>
</dbReference>
<evidence type="ECO:0000256" key="1">
    <source>
        <dbReference type="ARBA" id="ARBA00004123"/>
    </source>
</evidence>
<dbReference type="GO" id="GO:0008270">
    <property type="term" value="F:zinc ion binding"/>
    <property type="evidence" value="ECO:0007669"/>
    <property type="project" value="UniProtKB-KW"/>
</dbReference>
<dbReference type="SMART" id="SM00355">
    <property type="entry name" value="ZnF_C2H2"/>
    <property type="match status" value="1"/>
</dbReference>
<keyword evidence="5 11" id="KW-0863">Zinc-finger</keyword>
<proteinExistence type="inferred from homology"/>
<evidence type="ECO:0000256" key="9">
    <source>
        <dbReference type="ARBA" id="ARBA00023163"/>
    </source>
</evidence>
<dbReference type="AlphaFoldDB" id="A0A6H5H2M3"/>
<evidence type="ECO:0000256" key="4">
    <source>
        <dbReference type="ARBA" id="ARBA00022737"/>
    </source>
</evidence>
<dbReference type="Proteomes" id="UP000479000">
    <property type="component" value="Unassembled WGS sequence"/>
</dbReference>
<keyword evidence="8" id="KW-0238">DNA-binding</keyword>
<keyword evidence="7" id="KW-0805">Transcription regulation</keyword>
<feature type="domain" description="C2H2-type" evidence="12">
    <location>
        <begin position="47"/>
        <end position="70"/>
    </location>
</feature>
<feature type="non-terminal residue" evidence="13">
    <location>
        <position position="70"/>
    </location>
</feature>
<dbReference type="OrthoDB" id="8922241at2759"/>
<keyword evidence="10" id="KW-0539">Nucleus</keyword>
<accession>A0A6H5H2M3</accession>
<evidence type="ECO:0000256" key="6">
    <source>
        <dbReference type="ARBA" id="ARBA00022833"/>
    </source>
</evidence>
<comment type="similarity">
    <text evidence="2">Belongs to the krueppel C2H2-type zinc-finger protein family.</text>
</comment>
<keyword evidence="4" id="KW-0677">Repeat</keyword>
<dbReference type="SUPFAM" id="SSF57667">
    <property type="entry name" value="beta-beta-alpha zinc fingers"/>
    <property type="match status" value="1"/>
</dbReference>
<dbReference type="PROSITE" id="PS50157">
    <property type="entry name" value="ZINC_FINGER_C2H2_2"/>
    <property type="match status" value="1"/>
</dbReference>
<evidence type="ECO:0000256" key="7">
    <source>
        <dbReference type="ARBA" id="ARBA00023015"/>
    </source>
</evidence>
<reference evidence="13 14" key="1">
    <citation type="submission" date="2020-02" db="EMBL/GenBank/DDBJ databases">
        <authorList>
            <person name="Ferguson B K."/>
        </authorList>
    </citation>
    <scope>NUCLEOTIDE SEQUENCE [LARGE SCALE GENOMIC DNA]</scope>
</reference>
<protein>
    <recommendedName>
        <fullName evidence="12">C2H2-type domain-containing protein</fullName>
    </recommendedName>
</protein>
<evidence type="ECO:0000256" key="5">
    <source>
        <dbReference type="ARBA" id="ARBA00022771"/>
    </source>
</evidence>
<evidence type="ECO:0000313" key="13">
    <source>
        <dbReference type="EMBL" id="CAB0011444.1"/>
    </source>
</evidence>
<keyword evidence="6" id="KW-0862">Zinc</keyword>
<gene>
    <name evidence="13" type="ORF">NTEN_LOCUS16391</name>
</gene>
<keyword evidence="9" id="KW-0804">Transcription</keyword>
<evidence type="ECO:0000256" key="11">
    <source>
        <dbReference type="PROSITE-ProRule" id="PRU00042"/>
    </source>
</evidence>
<organism evidence="13 14">
    <name type="scientific">Nesidiocoris tenuis</name>
    <dbReference type="NCBI Taxonomy" id="355587"/>
    <lineage>
        <taxon>Eukaryota</taxon>
        <taxon>Metazoa</taxon>
        <taxon>Ecdysozoa</taxon>
        <taxon>Arthropoda</taxon>
        <taxon>Hexapoda</taxon>
        <taxon>Insecta</taxon>
        <taxon>Pterygota</taxon>
        <taxon>Neoptera</taxon>
        <taxon>Paraneoptera</taxon>
        <taxon>Hemiptera</taxon>
        <taxon>Heteroptera</taxon>
        <taxon>Panheteroptera</taxon>
        <taxon>Cimicomorpha</taxon>
        <taxon>Miridae</taxon>
        <taxon>Dicyphina</taxon>
        <taxon>Nesidiocoris</taxon>
    </lineage>
</organism>
<evidence type="ECO:0000256" key="8">
    <source>
        <dbReference type="ARBA" id="ARBA00023125"/>
    </source>
</evidence>
<dbReference type="Pfam" id="PF00096">
    <property type="entry name" value="zf-C2H2"/>
    <property type="match status" value="1"/>
</dbReference>
<dbReference type="FunFam" id="3.30.160.60:FF:000075">
    <property type="entry name" value="Putative zinc finger protein 536"/>
    <property type="match status" value="1"/>
</dbReference>
<name>A0A6H5H2M3_9HEMI</name>
<dbReference type="InterPro" id="IPR036236">
    <property type="entry name" value="Znf_C2H2_sf"/>
</dbReference>